<name>A0A428N637_9BACI</name>
<comment type="caution">
    <text evidence="2">The sequence shown here is derived from an EMBL/GenBank/DDBJ whole genome shotgun (WGS) entry which is preliminary data.</text>
</comment>
<dbReference type="AlphaFoldDB" id="A0A428N637"/>
<dbReference type="Pfam" id="PF13785">
    <property type="entry name" value="DUF4178"/>
    <property type="match status" value="1"/>
</dbReference>
<gene>
    <name evidence="2" type="ORF">D7Z54_08400</name>
</gene>
<proteinExistence type="predicted"/>
<accession>A0A428N637</accession>
<dbReference type="InterPro" id="IPR025235">
    <property type="entry name" value="DUF4178"/>
</dbReference>
<protein>
    <submittedName>
        <fullName evidence="2">DUF4178 domain-containing protein</fullName>
    </submittedName>
</protein>
<organism evidence="2 3">
    <name type="scientific">Salibacterium salarium</name>
    <dbReference type="NCBI Taxonomy" id="284579"/>
    <lineage>
        <taxon>Bacteria</taxon>
        <taxon>Bacillati</taxon>
        <taxon>Bacillota</taxon>
        <taxon>Bacilli</taxon>
        <taxon>Bacillales</taxon>
        <taxon>Bacillaceae</taxon>
    </lineage>
</organism>
<evidence type="ECO:0000259" key="1">
    <source>
        <dbReference type="Pfam" id="PF13785"/>
    </source>
</evidence>
<dbReference type="RefSeq" id="WP_125555390.1">
    <property type="nucleotide sequence ID" value="NZ_RBVX01000006.1"/>
</dbReference>
<reference evidence="2 3" key="1">
    <citation type="submission" date="2018-10" db="EMBL/GenBank/DDBJ databases">
        <title>Draft genome sequence of Bacillus salarius IM0101, isolated from a hypersaline soil in Inner Mongolia, China.</title>
        <authorList>
            <person name="Yamprayoonswat W."/>
            <person name="Boonvisut S."/>
            <person name="Jumpathong W."/>
            <person name="Sittihan S."/>
            <person name="Ruangsuj P."/>
            <person name="Wanthongcharoen S."/>
            <person name="Thongpramul N."/>
            <person name="Pimmason S."/>
            <person name="Yu B."/>
            <person name="Yasawong M."/>
        </authorList>
    </citation>
    <scope>NUCLEOTIDE SEQUENCE [LARGE SCALE GENOMIC DNA]</scope>
    <source>
        <strain evidence="2 3">IM0101</strain>
    </source>
</reference>
<dbReference type="EMBL" id="RBVX01000006">
    <property type="protein sequence ID" value="RSL33707.1"/>
    <property type="molecule type" value="Genomic_DNA"/>
</dbReference>
<dbReference type="OrthoDB" id="3775810at2"/>
<sequence length="175" mass="20143">MGVMARVKEIFRSRNVDKEKEKVTRSIQSLALNDIVTFDLEDYIVIGKITYKDSDWEWTVYHLEGERNNRWLSLEEDDEWIIGIYDKSSTPIEEPSSRTLTYEGTEFQLQEHGSAKIKEVEGSVGASVNQTVQYWDMVDKETQEKLLSIEKWGESLEASVGQEITEKEISIIAGT</sequence>
<keyword evidence="3" id="KW-1185">Reference proteome</keyword>
<evidence type="ECO:0000313" key="3">
    <source>
        <dbReference type="Proteomes" id="UP000275076"/>
    </source>
</evidence>
<feature type="domain" description="DUF4178" evidence="1">
    <location>
        <begin position="32"/>
        <end position="165"/>
    </location>
</feature>
<dbReference type="Proteomes" id="UP000275076">
    <property type="component" value="Unassembled WGS sequence"/>
</dbReference>
<evidence type="ECO:0000313" key="2">
    <source>
        <dbReference type="EMBL" id="RSL33707.1"/>
    </source>
</evidence>